<dbReference type="InterPro" id="IPR002347">
    <property type="entry name" value="SDR_fam"/>
</dbReference>
<name>A0A563U6J0_9SPHI</name>
<evidence type="ECO:0000256" key="2">
    <source>
        <dbReference type="ARBA" id="ARBA00023002"/>
    </source>
</evidence>
<accession>A0A563U6J0</accession>
<dbReference type="SMART" id="SM00822">
    <property type="entry name" value="PKS_KR"/>
    <property type="match status" value="1"/>
</dbReference>
<dbReference type="PROSITE" id="PS00061">
    <property type="entry name" value="ADH_SHORT"/>
    <property type="match status" value="1"/>
</dbReference>
<dbReference type="Proteomes" id="UP000318010">
    <property type="component" value="Unassembled WGS sequence"/>
</dbReference>
<feature type="domain" description="Ketoreductase" evidence="4">
    <location>
        <begin position="5"/>
        <end position="186"/>
    </location>
</feature>
<protein>
    <submittedName>
        <fullName evidence="5">SDR family NAD(P)-dependent oxidoreductase</fullName>
    </submittedName>
</protein>
<evidence type="ECO:0000256" key="1">
    <source>
        <dbReference type="ARBA" id="ARBA00006484"/>
    </source>
</evidence>
<dbReference type="Pfam" id="PF00106">
    <property type="entry name" value="adh_short"/>
    <property type="match status" value="1"/>
</dbReference>
<dbReference type="NCBIfam" id="NF004824">
    <property type="entry name" value="PRK06180.1"/>
    <property type="match status" value="1"/>
</dbReference>
<dbReference type="InterPro" id="IPR036291">
    <property type="entry name" value="NAD(P)-bd_dom_sf"/>
</dbReference>
<dbReference type="PRINTS" id="PR00081">
    <property type="entry name" value="GDHRDH"/>
</dbReference>
<dbReference type="InterPro" id="IPR020904">
    <property type="entry name" value="Sc_DH/Rdtase_CS"/>
</dbReference>
<organism evidence="5 6">
    <name type="scientific">Mucilaginibacter achroorhodeus</name>
    <dbReference type="NCBI Taxonomy" id="2599294"/>
    <lineage>
        <taxon>Bacteria</taxon>
        <taxon>Pseudomonadati</taxon>
        <taxon>Bacteroidota</taxon>
        <taxon>Sphingobacteriia</taxon>
        <taxon>Sphingobacteriales</taxon>
        <taxon>Sphingobacteriaceae</taxon>
        <taxon>Mucilaginibacter</taxon>
    </lineage>
</organism>
<proteinExistence type="inferred from homology"/>
<dbReference type="Gene3D" id="3.40.50.720">
    <property type="entry name" value="NAD(P)-binding Rossmann-like Domain"/>
    <property type="match status" value="1"/>
</dbReference>
<evidence type="ECO:0000256" key="3">
    <source>
        <dbReference type="RuleBase" id="RU000363"/>
    </source>
</evidence>
<comment type="caution">
    <text evidence="5">The sequence shown here is derived from an EMBL/GenBank/DDBJ whole genome shotgun (WGS) entry which is preliminary data.</text>
</comment>
<dbReference type="EMBL" id="VOEI01000002">
    <property type="protein sequence ID" value="TWR26967.1"/>
    <property type="molecule type" value="Genomic_DNA"/>
</dbReference>
<keyword evidence="6" id="KW-1185">Reference proteome</keyword>
<dbReference type="PANTHER" id="PTHR43976">
    <property type="entry name" value="SHORT CHAIN DEHYDROGENASE"/>
    <property type="match status" value="1"/>
</dbReference>
<evidence type="ECO:0000313" key="6">
    <source>
        <dbReference type="Proteomes" id="UP000318010"/>
    </source>
</evidence>
<evidence type="ECO:0000313" key="5">
    <source>
        <dbReference type="EMBL" id="TWR26967.1"/>
    </source>
</evidence>
<dbReference type="CDD" id="cd05374">
    <property type="entry name" value="17beta-HSD-like_SDR_c"/>
    <property type="match status" value="1"/>
</dbReference>
<dbReference type="PANTHER" id="PTHR43976:SF16">
    <property type="entry name" value="SHORT-CHAIN DEHYDROGENASE_REDUCTASE FAMILY PROTEIN"/>
    <property type="match status" value="1"/>
</dbReference>
<evidence type="ECO:0000259" key="4">
    <source>
        <dbReference type="SMART" id="SM00822"/>
    </source>
</evidence>
<dbReference type="OrthoDB" id="1235794at2"/>
<dbReference type="InterPro" id="IPR051911">
    <property type="entry name" value="SDR_oxidoreductase"/>
</dbReference>
<keyword evidence="2" id="KW-0560">Oxidoreductase</keyword>
<dbReference type="RefSeq" id="WP_146270128.1">
    <property type="nucleotide sequence ID" value="NZ_VOEI01000002.1"/>
</dbReference>
<dbReference type="SUPFAM" id="SSF51735">
    <property type="entry name" value="NAD(P)-binding Rossmann-fold domains"/>
    <property type="match status" value="1"/>
</dbReference>
<dbReference type="PRINTS" id="PR00080">
    <property type="entry name" value="SDRFAMILY"/>
</dbReference>
<dbReference type="GO" id="GO:0016491">
    <property type="term" value="F:oxidoreductase activity"/>
    <property type="evidence" value="ECO:0007669"/>
    <property type="project" value="UniProtKB-KW"/>
</dbReference>
<dbReference type="InterPro" id="IPR057326">
    <property type="entry name" value="KR_dom"/>
</dbReference>
<reference evidence="5 6" key="1">
    <citation type="submission" date="2019-07" db="EMBL/GenBank/DDBJ databases">
        <authorList>
            <person name="Kim J."/>
        </authorList>
    </citation>
    <scope>NUCLEOTIDE SEQUENCE [LARGE SCALE GENOMIC DNA]</scope>
    <source>
        <strain evidence="5 6">MJ1a</strain>
    </source>
</reference>
<sequence length="283" mass="30700">MQNKKIWFITGASKGLGLALVTQALQAGHKVAATSRNINALEQGVANHPHFLPLQMDVTNEKSVAEAIAKAIAHFGRIDVVVNNAGYGLTGSLEELTDAEARENFNINVFGSLNVIRTMMPFFRQQGAGHIFNISSIGGFTGNYPGFGIYCATKFAVQGFTESLHAEVKPFGINATVVSPGYFRTNFLEADSLVTPKNEIAEYHEVREVQSAHQHQINGNQPGDPVKAAHAIIAVAESANPPLHLFLGQDAYDLAYQKMGRLTKDLECWRVVGTTTAFDEITA</sequence>
<dbReference type="AlphaFoldDB" id="A0A563U6J0"/>
<comment type="similarity">
    <text evidence="1 3">Belongs to the short-chain dehydrogenases/reductases (SDR) family.</text>
</comment>
<gene>
    <name evidence="5" type="ORF">FPZ42_07995</name>
</gene>